<feature type="compositionally biased region" description="Low complexity" evidence="4">
    <location>
        <begin position="683"/>
        <end position="697"/>
    </location>
</feature>
<dbReference type="Proteomes" id="UP000076502">
    <property type="component" value="Unassembled WGS sequence"/>
</dbReference>
<feature type="compositionally biased region" description="Basic and acidic residues" evidence="4">
    <location>
        <begin position="159"/>
        <end position="183"/>
    </location>
</feature>
<evidence type="ECO:0000256" key="3">
    <source>
        <dbReference type="ARBA" id="ARBA00022553"/>
    </source>
</evidence>
<feature type="domain" description="UBA" evidence="5">
    <location>
        <begin position="63"/>
        <end position="107"/>
    </location>
</feature>
<feature type="compositionally biased region" description="Polar residues" evidence="4">
    <location>
        <begin position="698"/>
        <end position="713"/>
    </location>
</feature>
<feature type="compositionally biased region" description="Low complexity" evidence="4">
    <location>
        <begin position="1"/>
        <end position="21"/>
    </location>
</feature>
<dbReference type="PROSITE" id="PS50030">
    <property type="entry name" value="UBA"/>
    <property type="match status" value="1"/>
</dbReference>
<dbReference type="GO" id="GO:0005634">
    <property type="term" value="C:nucleus"/>
    <property type="evidence" value="ECO:0007669"/>
    <property type="project" value="TreeGrafter"/>
</dbReference>
<feature type="compositionally biased region" description="Gly residues" evidence="4">
    <location>
        <begin position="195"/>
        <end position="211"/>
    </location>
</feature>
<evidence type="ECO:0000313" key="6">
    <source>
        <dbReference type="EMBL" id="KZC11609.1"/>
    </source>
</evidence>
<feature type="compositionally biased region" description="Polar residues" evidence="4">
    <location>
        <begin position="389"/>
        <end position="402"/>
    </location>
</feature>
<feature type="region of interest" description="Disordered" evidence="4">
    <location>
        <begin position="683"/>
        <end position="713"/>
    </location>
</feature>
<dbReference type="SUPFAM" id="SSF46934">
    <property type="entry name" value="UBA-like"/>
    <property type="match status" value="1"/>
</dbReference>
<organism evidence="6 7">
    <name type="scientific">Dufourea novaeangliae</name>
    <name type="common">Sweat bee</name>
    <dbReference type="NCBI Taxonomy" id="178035"/>
    <lineage>
        <taxon>Eukaryota</taxon>
        <taxon>Metazoa</taxon>
        <taxon>Ecdysozoa</taxon>
        <taxon>Arthropoda</taxon>
        <taxon>Hexapoda</taxon>
        <taxon>Insecta</taxon>
        <taxon>Pterygota</taxon>
        <taxon>Neoptera</taxon>
        <taxon>Endopterygota</taxon>
        <taxon>Hymenoptera</taxon>
        <taxon>Apocrita</taxon>
        <taxon>Aculeata</taxon>
        <taxon>Apoidea</taxon>
        <taxon>Anthophila</taxon>
        <taxon>Halictidae</taxon>
        <taxon>Rophitinae</taxon>
        <taxon>Dufourea</taxon>
    </lineage>
</organism>
<keyword evidence="3" id="KW-0597">Phosphoprotein</keyword>
<feature type="compositionally biased region" description="Polar residues" evidence="4">
    <location>
        <begin position="217"/>
        <end position="248"/>
    </location>
</feature>
<evidence type="ECO:0000256" key="4">
    <source>
        <dbReference type="SAM" id="MobiDB-lite"/>
    </source>
</evidence>
<feature type="compositionally biased region" description="Polar residues" evidence="4">
    <location>
        <begin position="783"/>
        <end position="798"/>
    </location>
</feature>
<dbReference type="PANTHER" id="PTHR16308:SF13">
    <property type="entry name" value="PROTEIN LINGERER"/>
    <property type="match status" value="1"/>
</dbReference>
<dbReference type="PANTHER" id="PTHR16308">
    <property type="entry name" value="UBIQUITIN ASSOCIATED PROTEIN 2-LIKE/LINGERER"/>
    <property type="match status" value="1"/>
</dbReference>
<feature type="region of interest" description="Disordered" evidence="4">
    <location>
        <begin position="383"/>
        <end position="420"/>
    </location>
</feature>
<feature type="compositionally biased region" description="Polar residues" evidence="4">
    <location>
        <begin position="739"/>
        <end position="758"/>
    </location>
</feature>
<evidence type="ECO:0000313" key="7">
    <source>
        <dbReference type="Proteomes" id="UP000076502"/>
    </source>
</evidence>
<dbReference type="CDD" id="cd14277">
    <property type="entry name" value="UBA_UBP2_like"/>
    <property type="match status" value="1"/>
</dbReference>
<proteinExistence type="predicted"/>
<dbReference type="InterPro" id="IPR022166">
    <property type="entry name" value="UBAP2/Lig"/>
</dbReference>
<dbReference type="STRING" id="178035.A0A154PIE0"/>
<dbReference type="OrthoDB" id="5918007at2759"/>
<feature type="region of interest" description="Disordered" evidence="4">
    <location>
        <begin position="1108"/>
        <end position="1147"/>
    </location>
</feature>
<feature type="compositionally biased region" description="Polar residues" evidence="4">
    <location>
        <begin position="1116"/>
        <end position="1132"/>
    </location>
</feature>
<feature type="compositionally biased region" description="Basic and acidic residues" evidence="4">
    <location>
        <begin position="25"/>
        <end position="43"/>
    </location>
</feature>
<feature type="region of interest" description="Disordered" evidence="4">
    <location>
        <begin position="283"/>
        <end position="302"/>
    </location>
</feature>
<keyword evidence="2" id="KW-0963">Cytoplasm</keyword>
<feature type="region of interest" description="Disordered" evidence="4">
    <location>
        <begin position="613"/>
        <end position="648"/>
    </location>
</feature>
<evidence type="ECO:0000259" key="5">
    <source>
        <dbReference type="PROSITE" id="PS50030"/>
    </source>
</evidence>
<feature type="region of interest" description="Disordered" evidence="4">
    <location>
        <begin position="1"/>
        <end position="52"/>
    </location>
</feature>
<feature type="compositionally biased region" description="Low complexity" evidence="4">
    <location>
        <begin position="799"/>
        <end position="808"/>
    </location>
</feature>
<feature type="compositionally biased region" description="Low complexity" evidence="4">
    <location>
        <begin position="613"/>
        <end position="640"/>
    </location>
</feature>
<dbReference type="InterPro" id="IPR009060">
    <property type="entry name" value="UBA-like_sf"/>
</dbReference>
<dbReference type="OMA" id="TYSSGIM"/>
<evidence type="ECO:0000256" key="1">
    <source>
        <dbReference type="ARBA" id="ARBA00004496"/>
    </source>
</evidence>
<keyword evidence="7" id="KW-1185">Reference proteome</keyword>
<comment type="subcellular location">
    <subcellularLocation>
        <location evidence="1">Cytoplasm</location>
    </subcellularLocation>
</comment>
<dbReference type="AlphaFoldDB" id="A0A154PIE0"/>
<feature type="region of interest" description="Disordered" evidence="4">
    <location>
        <begin position="919"/>
        <end position="938"/>
    </location>
</feature>
<feature type="region of interest" description="Disordered" evidence="4">
    <location>
        <begin position="1016"/>
        <end position="1049"/>
    </location>
</feature>
<dbReference type="GO" id="GO:0005737">
    <property type="term" value="C:cytoplasm"/>
    <property type="evidence" value="ECO:0007669"/>
    <property type="project" value="UniProtKB-SubCell"/>
</dbReference>
<feature type="compositionally biased region" description="Low complexity" evidence="4">
    <location>
        <begin position="759"/>
        <end position="782"/>
    </location>
</feature>
<evidence type="ECO:0000256" key="2">
    <source>
        <dbReference type="ARBA" id="ARBA00022490"/>
    </source>
</evidence>
<gene>
    <name evidence="6" type="ORF">WN55_02891</name>
</gene>
<dbReference type="InterPro" id="IPR015940">
    <property type="entry name" value="UBA"/>
</dbReference>
<feature type="region of interest" description="Disordered" evidence="4">
    <location>
        <begin position="739"/>
        <end position="811"/>
    </location>
</feature>
<sequence>MSSSNKSVSSGGKGTNKNKSSQQHGKSDHHQTKSSDSMKHEKAQPNTVQTWHAQIIDTRMGSGEDPNLKECIKQVMDMTRRSEDEVVMALHDSDGDLDRAVNDLLEGVKTEWEVKKKKLRQPGGSKQNMDVSGGQDEGGDWDERRNQRGGGPPRMRGRANHDNRGWRGRENKENERNMEDGVRDGSYSGNRRGRGGPGRPGRGGRGGGRGLGPRTFASRNDPSSTSSPHNFNRSIDTWTGNDEQQQAVQEPKMDAWNNLDSTEDWDNEEYTGSLADTKVFTPSTSVVEPTPSIEEPKSQDLPSVQTNQNVNLALIQQEELPKLSEIPQIQQQSLIQQSQQQQPVLNLPTMQLSQQPNAMTGGVLTAAQTQYLTQLTQQTSENLKAAGQTAFSSSISNQPQRQTKQRPRVPPPSKIPSSAVEMPGDAVNSGIGFLDVQFGALEFGSDSGSLDGAANEKLNSASNAITNVDVTSTTNTVNTANTNNSLDIETTQTSTTPFNTTSQMLSNSDNLPVSSEHSINAQSFTTRGSSTGQTLDITKQDYTSQVSPGNAPSYGTTTAYQSQKSTFQTPNATPSTYNAYSTNAQSAQSSFQTASGTSANSYSTTATVSQASYNSSSSFPQSNTSTFSQASPSTPASATSGYNQPTTTNQVYQSATGYVPTTTSQYQAQSVATNTLSNSSTGYQTSGYQGSSSFQSTPQAYQPSATTFTSPITQTSGTYQSAAQSVYASAYGTYASQPQTASHNHKLNSNTTKDSQYDSNTTTSNSSLATTTAPTLGLSSASVNSSQTKVTNSNAVPKSTSSGVVTGSSGSGNMTGGGAAGSMTPMLGHQYIMGQGVPYAFQQPMYSYEELQLMQQRIPHMPTTGYYDAALGYQTTGPATSLGGGRGDALSGVQGVQGVQSVQGPYTSINDARFARNDSNASPVPSTMSQQTATQHQQPMMNPTLPPTYAYFAYGSGIMPGAFPYGTPAAIYPQIAAAGNAGTNSGAYSTKPGSYGSGYGAGASYDALASAGPSAEYKGAGSSYTSTQTGKTGTSTGNTNTGGSSATDISATMYPKSHVALSKVNSYDKQTFHSATPPPFSLTGNQNAGLPGAYGTPHLFIPTMPHQLHQPLHQDGGSSTGQRSNTSSQNKAQAKPGYSPSYWTGSN</sequence>
<accession>A0A154PIE0</accession>
<dbReference type="EMBL" id="KQ434924">
    <property type="protein sequence ID" value="KZC11609.1"/>
    <property type="molecule type" value="Genomic_DNA"/>
</dbReference>
<dbReference type="InterPro" id="IPR051833">
    <property type="entry name" value="TC-DDR_regulator"/>
</dbReference>
<feature type="compositionally biased region" description="Low complexity" evidence="4">
    <location>
        <begin position="1021"/>
        <end position="1047"/>
    </location>
</feature>
<name>A0A154PIE0_DUFNO</name>
<feature type="region of interest" description="Disordered" evidence="4">
    <location>
        <begin position="542"/>
        <end position="574"/>
    </location>
</feature>
<dbReference type="Gene3D" id="1.10.8.10">
    <property type="entry name" value="DNA helicase RuvA subunit, C-terminal domain"/>
    <property type="match status" value="1"/>
</dbReference>
<reference evidence="6 7" key="1">
    <citation type="submission" date="2015-07" db="EMBL/GenBank/DDBJ databases">
        <title>The genome of Dufourea novaeangliae.</title>
        <authorList>
            <person name="Pan H."/>
            <person name="Kapheim K."/>
        </authorList>
    </citation>
    <scope>NUCLEOTIDE SEQUENCE [LARGE SCALE GENOMIC DNA]</scope>
    <source>
        <strain evidence="6">0120121106</strain>
        <tissue evidence="6">Whole body</tissue>
    </source>
</reference>
<feature type="region of interest" description="Disordered" evidence="4">
    <location>
        <begin position="116"/>
        <end position="250"/>
    </location>
</feature>
<protein>
    <submittedName>
        <fullName evidence="6">Protein lingerer</fullName>
    </submittedName>
</protein>
<dbReference type="Pfam" id="PF12478">
    <property type="entry name" value="UBAP2-Lig"/>
    <property type="match status" value="1"/>
</dbReference>